<sequence>MPPKRKANATASTDVAPPPAPETKVTRAKRVKIATPATLPSQANTAEMSESEAQPEPPTQLQQSELTASDAVIPTISAIHSNMKFVGPHASAAGGPFNAVSFTTKTAGQCFALFFASQRKWDRPPLTEDAIEKFKKACAANNFDKRHILPHGSYLINLGNPDQEKRSKSLAAFLEDVRLGISLYNFHPGSTVGECTPASSIALIADGMNQAIKTTPDVILVVENMAGQGNVLGGKFSELRQIIDLIKDKSRVGICLDTCHLFAAGYDIRTAEKFDAVMKNFDEVVGLKYLKAMHLNDSMNDLGSGKDRHDFIGKGKIGIEAFRFIMNDDRFNEIPMVLEVPVEPKTEIEMYQREIKLLYSLVGTVPKLNK</sequence>
<name>A0AAD5XLY2_9FUNG</name>
<dbReference type="HAMAP" id="MF_00152">
    <property type="entry name" value="Nfo"/>
    <property type="match status" value="1"/>
</dbReference>
<keyword evidence="11" id="KW-0456">Lyase</keyword>
<feature type="domain" description="Xylose isomerase-like TIM barrel" evidence="10">
    <location>
        <begin position="109"/>
        <end position="360"/>
    </location>
</feature>
<evidence type="ECO:0000256" key="3">
    <source>
        <dbReference type="ARBA" id="ARBA00021759"/>
    </source>
</evidence>
<comment type="cofactor">
    <cofactor evidence="1">
        <name>Zn(2+)</name>
        <dbReference type="ChEBI" id="CHEBI:29105"/>
    </cofactor>
</comment>
<evidence type="ECO:0000313" key="11">
    <source>
        <dbReference type="EMBL" id="KAJ3138759.1"/>
    </source>
</evidence>
<dbReference type="GO" id="GO:0008081">
    <property type="term" value="F:phosphoric diester hydrolase activity"/>
    <property type="evidence" value="ECO:0007669"/>
    <property type="project" value="TreeGrafter"/>
</dbReference>
<dbReference type="CDD" id="cd00019">
    <property type="entry name" value="AP2Ec"/>
    <property type="match status" value="1"/>
</dbReference>
<comment type="similarity">
    <text evidence="2">Belongs to the AP endonuclease 2 family.</text>
</comment>
<dbReference type="InterPro" id="IPR036237">
    <property type="entry name" value="Xyl_isomerase-like_sf"/>
</dbReference>
<dbReference type="PROSITE" id="PS00729">
    <property type="entry name" value="AP_NUCLEASE_F2_1"/>
    <property type="match status" value="1"/>
</dbReference>
<keyword evidence="8" id="KW-0234">DNA repair</keyword>
<accession>A0AAD5XLY2</accession>
<evidence type="ECO:0000256" key="1">
    <source>
        <dbReference type="ARBA" id="ARBA00001947"/>
    </source>
</evidence>
<reference evidence="11" key="1">
    <citation type="submission" date="2020-05" db="EMBL/GenBank/DDBJ databases">
        <title>Phylogenomic resolution of chytrid fungi.</title>
        <authorList>
            <person name="Stajich J.E."/>
            <person name="Amses K."/>
            <person name="Simmons R."/>
            <person name="Seto K."/>
            <person name="Myers J."/>
            <person name="Bonds A."/>
            <person name="Quandt C.A."/>
            <person name="Barry K."/>
            <person name="Liu P."/>
            <person name="Grigoriev I."/>
            <person name="Longcore J.E."/>
            <person name="James T.Y."/>
        </authorList>
    </citation>
    <scope>NUCLEOTIDE SEQUENCE</scope>
    <source>
        <strain evidence="11">JEL0513</strain>
    </source>
</reference>
<dbReference type="GO" id="GO:0003677">
    <property type="term" value="F:DNA binding"/>
    <property type="evidence" value="ECO:0007669"/>
    <property type="project" value="InterPro"/>
</dbReference>
<evidence type="ECO:0000313" key="12">
    <source>
        <dbReference type="Proteomes" id="UP001211907"/>
    </source>
</evidence>
<dbReference type="PROSITE" id="PS51432">
    <property type="entry name" value="AP_NUCLEASE_F2_4"/>
    <property type="match status" value="1"/>
</dbReference>
<dbReference type="NCBIfam" id="NF002199">
    <property type="entry name" value="PRK01060.1-4"/>
    <property type="match status" value="1"/>
</dbReference>
<evidence type="ECO:0000256" key="6">
    <source>
        <dbReference type="ARBA" id="ARBA00022801"/>
    </source>
</evidence>
<gene>
    <name evidence="11" type="primary">APN1</name>
    <name evidence="11" type="ORF">HK100_012374</name>
</gene>
<dbReference type="GO" id="GO:0003906">
    <property type="term" value="F:DNA-(apurinic or apyrimidinic site) endonuclease activity"/>
    <property type="evidence" value="ECO:0007669"/>
    <property type="project" value="TreeGrafter"/>
</dbReference>
<dbReference type="Pfam" id="PF01261">
    <property type="entry name" value="AP_endonuc_2"/>
    <property type="match status" value="1"/>
</dbReference>
<evidence type="ECO:0000256" key="9">
    <source>
        <dbReference type="SAM" id="MobiDB-lite"/>
    </source>
</evidence>
<dbReference type="SMART" id="SM00518">
    <property type="entry name" value="AP2Ec"/>
    <property type="match status" value="1"/>
</dbReference>
<dbReference type="Gene3D" id="3.20.20.150">
    <property type="entry name" value="Divalent-metal-dependent TIM barrel enzymes"/>
    <property type="match status" value="1"/>
</dbReference>
<dbReference type="PANTHER" id="PTHR21445:SF0">
    <property type="entry name" value="APURINIC-APYRIMIDINIC ENDONUCLEASE"/>
    <property type="match status" value="1"/>
</dbReference>
<dbReference type="GO" id="GO:0008270">
    <property type="term" value="F:zinc ion binding"/>
    <property type="evidence" value="ECO:0007669"/>
    <property type="project" value="InterPro"/>
</dbReference>
<organism evidence="11 12">
    <name type="scientific">Physocladia obscura</name>
    <dbReference type="NCBI Taxonomy" id="109957"/>
    <lineage>
        <taxon>Eukaryota</taxon>
        <taxon>Fungi</taxon>
        <taxon>Fungi incertae sedis</taxon>
        <taxon>Chytridiomycota</taxon>
        <taxon>Chytridiomycota incertae sedis</taxon>
        <taxon>Chytridiomycetes</taxon>
        <taxon>Chytridiales</taxon>
        <taxon>Chytriomycetaceae</taxon>
        <taxon>Physocladia</taxon>
    </lineage>
</organism>
<evidence type="ECO:0000256" key="7">
    <source>
        <dbReference type="ARBA" id="ARBA00022833"/>
    </source>
</evidence>
<feature type="compositionally biased region" description="Polar residues" evidence="9">
    <location>
        <begin position="38"/>
        <end position="52"/>
    </location>
</feature>
<dbReference type="GO" id="GO:0016829">
    <property type="term" value="F:lyase activity"/>
    <property type="evidence" value="ECO:0007669"/>
    <property type="project" value="UniProtKB-KW"/>
</dbReference>
<evidence type="ECO:0000256" key="4">
    <source>
        <dbReference type="ARBA" id="ARBA00022723"/>
    </source>
</evidence>
<keyword evidence="12" id="KW-1185">Reference proteome</keyword>
<evidence type="ECO:0000259" key="10">
    <source>
        <dbReference type="Pfam" id="PF01261"/>
    </source>
</evidence>
<keyword evidence="5" id="KW-0227">DNA damage</keyword>
<evidence type="ECO:0000256" key="8">
    <source>
        <dbReference type="ARBA" id="ARBA00023204"/>
    </source>
</evidence>
<dbReference type="EMBL" id="JADGJH010000088">
    <property type="protein sequence ID" value="KAJ3138759.1"/>
    <property type="molecule type" value="Genomic_DNA"/>
</dbReference>
<dbReference type="FunFam" id="3.20.20.150:FF:000001">
    <property type="entry name" value="Probable endonuclease 4"/>
    <property type="match status" value="1"/>
</dbReference>
<feature type="region of interest" description="Disordered" evidence="9">
    <location>
        <begin position="1"/>
        <end position="65"/>
    </location>
</feature>
<keyword evidence="4" id="KW-0479">Metal-binding</keyword>
<dbReference type="PROSITE" id="PS00731">
    <property type="entry name" value="AP_NUCLEASE_F2_3"/>
    <property type="match status" value="1"/>
</dbReference>
<dbReference type="GO" id="GO:0005739">
    <property type="term" value="C:mitochondrion"/>
    <property type="evidence" value="ECO:0007669"/>
    <property type="project" value="TreeGrafter"/>
</dbReference>
<comment type="caution">
    <text evidence="11">The sequence shown here is derived from an EMBL/GenBank/DDBJ whole genome shotgun (WGS) entry which is preliminary data.</text>
</comment>
<dbReference type="InterPro" id="IPR013022">
    <property type="entry name" value="Xyl_isomerase-like_TIM-brl"/>
</dbReference>
<dbReference type="Proteomes" id="UP001211907">
    <property type="component" value="Unassembled WGS sequence"/>
</dbReference>
<protein>
    <recommendedName>
        <fullName evidence="3">Apurinic-apyrimidinic endonuclease 1</fullName>
    </recommendedName>
</protein>
<dbReference type="NCBIfam" id="TIGR00587">
    <property type="entry name" value="nfo"/>
    <property type="match status" value="1"/>
</dbReference>
<dbReference type="InterPro" id="IPR018246">
    <property type="entry name" value="AP_endonuc_F2_Zn_BS"/>
</dbReference>
<dbReference type="PANTHER" id="PTHR21445">
    <property type="entry name" value="ENDONUCLEASE IV ENDODEOXYRIBONUCLEASE IV"/>
    <property type="match status" value="1"/>
</dbReference>
<keyword evidence="7" id="KW-0862">Zinc</keyword>
<dbReference type="InterPro" id="IPR001719">
    <property type="entry name" value="AP_endonuc_2"/>
</dbReference>
<dbReference type="SUPFAM" id="SSF51658">
    <property type="entry name" value="Xylose isomerase-like"/>
    <property type="match status" value="1"/>
</dbReference>
<dbReference type="PROSITE" id="PS00730">
    <property type="entry name" value="AP_NUCLEASE_F2_2"/>
    <property type="match status" value="1"/>
</dbReference>
<dbReference type="GO" id="GO:0005634">
    <property type="term" value="C:nucleus"/>
    <property type="evidence" value="ECO:0007669"/>
    <property type="project" value="TreeGrafter"/>
</dbReference>
<keyword evidence="6" id="KW-0378">Hydrolase</keyword>
<evidence type="ECO:0000256" key="5">
    <source>
        <dbReference type="ARBA" id="ARBA00022763"/>
    </source>
</evidence>
<evidence type="ECO:0000256" key="2">
    <source>
        <dbReference type="ARBA" id="ARBA00005340"/>
    </source>
</evidence>
<dbReference type="AlphaFoldDB" id="A0AAD5XLY2"/>
<proteinExistence type="inferred from homology"/>
<dbReference type="GO" id="GO:0006284">
    <property type="term" value="P:base-excision repair"/>
    <property type="evidence" value="ECO:0007669"/>
    <property type="project" value="TreeGrafter"/>
</dbReference>